<sequence>MAIKRYKITVVGAGFTGAHTALMLAQNELGNVVLLDIPQLENPTKGKALDKAALDKSAESVRSVTSVVNV</sequence>
<protein>
    <submittedName>
        <fullName evidence="2">Lactate/malate dehydrogenase, NAD binding domain</fullName>
    </submittedName>
</protein>
<organism evidence="2 3">
    <name type="scientific">Paenibacillus sophorae</name>
    <dbReference type="NCBI Taxonomy" id="1333845"/>
    <lineage>
        <taxon>Bacteria</taxon>
        <taxon>Bacillati</taxon>
        <taxon>Bacillota</taxon>
        <taxon>Bacilli</taxon>
        <taxon>Bacillales</taxon>
        <taxon>Paenibacillaceae</taxon>
        <taxon>Paenibacillus</taxon>
    </lineage>
</organism>
<dbReference type="AlphaFoldDB" id="A0A1H8MK33"/>
<dbReference type="STRING" id="1333845.SAMN04487895_105275"/>
<dbReference type="Gene3D" id="3.40.50.720">
    <property type="entry name" value="NAD(P)-binding Rossmann-like Domain"/>
    <property type="match status" value="1"/>
</dbReference>
<dbReference type="InterPro" id="IPR036291">
    <property type="entry name" value="NAD(P)-bd_dom_sf"/>
</dbReference>
<evidence type="ECO:0000313" key="2">
    <source>
        <dbReference type="EMBL" id="SEO17772.1"/>
    </source>
</evidence>
<dbReference type="EMBL" id="FODH01000005">
    <property type="protein sequence ID" value="SEO17772.1"/>
    <property type="molecule type" value="Genomic_DNA"/>
</dbReference>
<dbReference type="GO" id="GO:0016491">
    <property type="term" value="F:oxidoreductase activity"/>
    <property type="evidence" value="ECO:0007669"/>
    <property type="project" value="InterPro"/>
</dbReference>
<accession>A0A1H8MK33</accession>
<gene>
    <name evidence="2" type="ORF">SAMN04487895_105275</name>
</gene>
<evidence type="ECO:0000313" key="3">
    <source>
        <dbReference type="Proteomes" id="UP000198809"/>
    </source>
</evidence>
<proteinExistence type="predicted"/>
<evidence type="ECO:0000259" key="1">
    <source>
        <dbReference type="Pfam" id="PF00056"/>
    </source>
</evidence>
<dbReference type="RefSeq" id="WP_281426461.1">
    <property type="nucleotide sequence ID" value="NZ_CP076607.1"/>
</dbReference>
<name>A0A1H8MK33_9BACL</name>
<dbReference type="InterPro" id="IPR001236">
    <property type="entry name" value="Lactate/malate_DH_N"/>
</dbReference>
<reference evidence="2 3" key="1">
    <citation type="submission" date="2016-10" db="EMBL/GenBank/DDBJ databases">
        <authorList>
            <person name="de Groot N.N."/>
        </authorList>
    </citation>
    <scope>NUCLEOTIDE SEQUENCE [LARGE SCALE GENOMIC DNA]</scope>
    <source>
        <strain evidence="2 3">CGMCC 1.10238</strain>
    </source>
</reference>
<dbReference type="SUPFAM" id="SSF51735">
    <property type="entry name" value="NAD(P)-binding Rossmann-fold domains"/>
    <property type="match status" value="1"/>
</dbReference>
<feature type="domain" description="Lactate/malate dehydrogenase N-terminal" evidence="1">
    <location>
        <begin position="7"/>
        <end position="58"/>
    </location>
</feature>
<dbReference type="Pfam" id="PF00056">
    <property type="entry name" value="Ldh_1_N"/>
    <property type="match status" value="1"/>
</dbReference>
<dbReference type="Proteomes" id="UP000198809">
    <property type="component" value="Unassembled WGS sequence"/>
</dbReference>